<dbReference type="AlphaFoldDB" id="A0A8T2PQ91"/>
<sequence>HHSIYIGVPVPRSYRRKRRRRRSESSRDPGDGGRDHERREKGAVSKGGVEGWREGGSGEGESLHFARHSTRPTWNSKFGTWNSELEGRSVPLSPVKCGAHQNPHGTDQNMRGADCPETAFHS</sequence>
<proteinExistence type="predicted"/>
<evidence type="ECO:0000313" key="2">
    <source>
        <dbReference type="EMBL" id="KAG9353542.1"/>
    </source>
</evidence>
<feature type="compositionally biased region" description="Gly residues" evidence="1">
    <location>
        <begin position="48"/>
        <end position="59"/>
    </location>
</feature>
<comment type="caution">
    <text evidence="2">The sequence shown here is derived from an EMBL/GenBank/DDBJ whole genome shotgun (WGS) entry which is preliminary data.</text>
</comment>
<feature type="compositionally biased region" description="Basic and acidic residues" evidence="1">
    <location>
        <begin position="23"/>
        <end position="43"/>
    </location>
</feature>
<name>A0A8T2PQ91_9TELE</name>
<evidence type="ECO:0000313" key="3">
    <source>
        <dbReference type="Proteomes" id="UP000824540"/>
    </source>
</evidence>
<evidence type="ECO:0000256" key="1">
    <source>
        <dbReference type="SAM" id="MobiDB-lite"/>
    </source>
</evidence>
<dbReference type="OrthoDB" id="10500049at2759"/>
<feature type="non-terminal residue" evidence="2">
    <location>
        <position position="122"/>
    </location>
</feature>
<reference evidence="2" key="1">
    <citation type="thesis" date="2021" institute="BYU ScholarsArchive" country="Provo, UT, USA">
        <title>Applications of and Algorithms for Genome Assembly and Genomic Analyses with an Emphasis on Marine Teleosts.</title>
        <authorList>
            <person name="Pickett B.D."/>
        </authorList>
    </citation>
    <scope>NUCLEOTIDE SEQUENCE</scope>
    <source>
        <strain evidence="2">HI-2016</strain>
    </source>
</reference>
<feature type="region of interest" description="Disordered" evidence="1">
    <location>
        <begin position="92"/>
        <end position="122"/>
    </location>
</feature>
<feature type="region of interest" description="Disordered" evidence="1">
    <location>
        <begin position="1"/>
        <end position="76"/>
    </location>
</feature>
<organism evidence="2 3">
    <name type="scientific">Albula glossodonta</name>
    <name type="common">roundjaw bonefish</name>
    <dbReference type="NCBI Taxonomy" id="121402"/>
    <lineage>
        <taxon>Eukaryota</taxon>
        <taxon>Metazoa</taxon>
        <taxon>Chordata</taxon>
        <taxon>Craniata</taxon>
        <taxon>Vertebrata</taxon>
        <taxon>Euteleostomi</taxon>
        <taxon>Actinopterygii</taxon>
        <taxon>Neopterygii</taxon>
        <taxon>Teleostei</taxon>
        <taxon>Albuliformes</taxon>
        <taxon>Albulidae</taxon>
        <taxon>Albula</taxon>
    </lineage>
</organism>
<keyword evidence="3" id="KW-1185">Reference proteome</keyword>
<dbReference type="Proteomes" id="UP000824540">
    <property type="component" value="Unassembled WGS sequence"/>
</dbReference>
<dbReference type="EMBL" id="JAFBMS010000003">
    <property type="protein sequence ID" value="KAG9353542.1"/>
    <property type="molecule type" value="Genomic_DNA"/>
</dbReference>
<gene>
    <name evidence="2" type="ORF">JZ751_011658</name>
</gene>
<protein>
    <submittedName>
        <fullName evidence="2">Uncharacterized protein</fullName>
    </submittedName>
</protein>
<accession>A0A8T2PQ91</accession>
<feature type="compositionally biased region" description="Basic residues" evidence="1">
    <location>
        <begin position="13"/>
        <end position="22"/>
    </location>
</feature>